<dbReference type="Proteomes" id="UP000022447">
    <property type="component" value="Unassembled WGS sequence"/>
</dbReference>
<evidence type="ECO:0000313" key="1">
    <source>
        <dbReference type="EMBL" id="ETX12739.1"/>
    </source>
</evidence>
<dbReference type="STRING" id="1449350.OCH239_17375"/>
<evidence type="ECO:0000313" key="2">
    <source>
        <dbReference type="Proteomes" id="UP000022447"/>
    </source>
</evidence>
<gene>
    <name evidence="1" type="ORF">OCH239_17375</name>
</gene>
<comment type="caution">
    <text evidence="1">The sequence shown here is derived from an EMBL/GenBank/DDBJ whole genome shotgun (WGS) entry which is preliminary data.</text>
</comment>
<keyword evidence="2" id="KW-1185">Reference proteome</keyword>
<proteinExistence type="predicted"/>
<dbReference type="AlphaFoldDB" id="X7E9G7"/>
<reference evidence="1 2" key="1">
    <citation type="submission" date="2014-01" db="EMBL/GenBank/DDBJ databases">
        <title>Roseivivax halodurans JCM 10272 Genome Sequencing.</title>
        <authorList>
            <person name="Lai Q."/>
            <person name="Li G."/>
            <person name="Shao Z."/>
        </authorList>
    </citation>
    <scope>NUCLEOTIDE SEQUENCE [LARGE SCALE GENOMIC DNA]</scope>
    <source>
        <strain evidence="1 2">JCM 10272</strain>
    </source>
</reference>
<accession>X7E9G7</accession>
<name>X7E9G7_9RHOB</name>
<sequence>MLGGGALCIAAAVPVAMGGMRSFLERITVAQFGAEILSIDGVHAFLDAFAAQAGDDSLAKRLGAEAYFAWRGDLIHEIAPARDLETRFLQTILTRSNIIKVWRGESQRLEFTEIDPWQPTCGLYLSALADMT</sequence>
<organism evidence="1 2">
    <name type="scientific">Roseivivax halodurans JCM 10272</name>
    <dbReference type="NCBI Taxonomy" id="1449350"/>
    <lineage>
        <taxon>Bacteria</taxon>
        <taxon>Pseudomonadati</taxon>
        <taxon>Pseudomonadota</taxon>
        <taxon>Alphaproteobacteria</taxon>
        <taxon>Rhodobacterales</taxon>
        <taxon>Roseobacteraceae</taxon>
        <taxon>Roseivivax</taxon>
    </lineage>
</organism>
<dbReference type="EMBL" id="JALZ01000057">
    <property type="protein sequence ID" value="ETX12739.1"/>
    <property type="molecule type" value="Genomic_DNA"/>
</dbReference>
<protein>
    <submittedName>
        <fullName evidence="1">Uncharacterized protein</fullName>
    </submittedName>
</protein>